<keyword evidence="7" id="KW-1185">Reference proteome</keyword>
<dbReference type="PRINTS" id="PR00039">
    <property type="entry name" value="HTHLYSR"/>
</dbReference>
<evidence type="ECO:0000313" key="7">
    <source>
        <dbReference type="Proteomes" id="UP000216429"/>
    </source>
</evidence>
<evidence type="ECO:0000256" key="1">
    <source>
        <dbReference type="ARBA" id="ARBA00009437"/>
    </source>
</evidence>
<dbReference type="Pfam" id="PF03466">
    <property type="entry name" value="LysR_substrate"/>
    <property type="match status" value="1"/>
</dbReference>
<dbReference type="Proteomes" id="UP000216429">
    <property type="component" value="Unassembled WGS sequence"/>
</dbReference>
<feature type="domain" description="HTH lysR-type" evidence="5">
    <location>
        <begin position="19"/>
        <end position="76"/>
    </location>
</feature>
<keyword evidence="2" id="KW-0805">Transcription regulation</keyword>
<dbReference type="SUPFAM" id="SSF53850">
    <property type="entry name" value="Periplasmic binding protein-like II"/>
    <property type="match status" value="1"/>
</dbReference>
<dbReference type="OrthoDB" id="8804410at2"/>
<accession>A0A261VGM2</accession>
<dbReference type="Pfam" id="PF00126">
    <property type="entry name" value="HTH_1"/>
    <property type="match status" value="1"/>
</dbReference>
<proteinExistence type="inferred from homology"/>
<dbReference type="PANTHER" id="PTHR30419">
    <property type="entry name" value="HTH-TYPE TRANSCRIPTIONAL REGULATOR YBHD"/>
    <property type="match status" value="1"/>
</dbReference>
<name>A0A261VGM2_9BORD</name>
<dbReference type="GO" id="GO:0003700">
    <property type="term" value="F:DNA-binding transcription factor activity"/>
    <property type="evidence" value="ECO:0007669"/>
    <property type="project" value="InterPro"/>
</dbReference>
<reference evidence="7" key="1">
    <citation type="submission" date="2017-05" db="EMBL/GenBank/DDBJ databases">
        <title>Complete and WGS of Bordetella genogroups.</title>
        <authorList>
            <person name="Spilker T."/>
            <person name="Lipuma J."/>
        </authorList>
    </citation>
    <scope>NUCLEOTIDE SEQUENCE [LARGE SCALE GENOMIC DNA]</scope>
    <source>
        <strain evidence="7">AU6712</strain>
    </source>
</reference>
<keyword evidence="4" id="KW-0804">Transcription</keyword>
<dbReference type="Gene3D" id="1.10.10.10">
    <property type="entry name" value="Winged helix-like DNA-binding domain superfamily/Winged helix DNA-binding domain"/>
    <property type="match status" value="1"/>
</dbReference>
<dbReference type="GO" id="GO:0005829">
    <property type="term" value="C:cytosol"/>
    <property type="evidence" value="ECO:0007669"/>
    <property type="project" value="TreeGrafter"/>
</dbReference>
<dbReference type="InterPro" id="IPR005119">
    <property type="entry name" value="LysR_subst-bd"/>
</dbReference>
<gene>
    <name evidence="6" type="ORF">CAL22_15495</name>
</gene>
<dbReference type="InterPro" id="IPR000847">
    <property type="entry name" value="LysR_HTH_N"/>
</dbReference>
<dbReference type="GO" id="GO:0003677">
    <property type="term" value="F:DNA binding"/>
    <property type="evidence" value="ECO:0007669"/>
    <property type="project" value="UniProtKB-KW"/>
</dbReference>
<protein>
    <submittedName>
        <fullName evidence="6">LysR family transcriptional regulator</fullName>
    </submittedName>
</protein>
<sequence length="319" mass="35385">MMERPLSTATPPHLLRSRLRIKHIELFRHLCEMQSLRKAAEASSMTQPAATKLIQDLESMFGVPLFVRDRRGMRMTAHGELIRRHFTIVMSDVGNMCNELALFATGGIGEIRLGVLPSLSIPLLARVTEQLMMTHPQVSLALTEAPTNRLVVGLQHNELDLIFGRVLSANLLNDFRVVEVYSESFDVVSAAHHPLARQDRVGWTDLCSEKWVLPAAGSPLREMADHLFTLRGLPRPNVVVAFNSFSQVRTLIGGSRLIGLMPRSLAQQGEASGELARLLAADRGRFPPISLISRKDLEQAPHVRTFEALVLRTAAELAS</sequence>
<dbReference type="AlphaFoldDB" id="A0A261VGM2"/>
<comment type="similarity">
    <text evidence="1">Belongs to the LysR transcriptional regulatory family.</text>
</comment>
<evidence type="ECO:0000256" key="4">
    <source>
        <dbReference type="ARBA" id="ARBA00023163"/>
    </source>
</evidence>
<dbReference type="InterPro" id="IPR036390">
    <property type="entry name" value="WH_DNA-bd_sf"/>
</dbReference>
<comment type="caution">
    <text evidence="6">The sequence shown here is derived from an EMBL/GenBank/DDBJ whole genome shotgun (WGS) entry which is preliminary data.</text>
</comment>
<dbReference type="SUPFAM" id="SSF46785">
    <property type="entry name" value="Winged helix' DNA-binding domain"/>
    <property type="match status" value="1"/>
</dbReference>
<dbReference type="InterPro" id="IPR050950">
    <property type="entry name" value="HTH-type_LysR_regulators"/>
</dbReference>
<dbReference type="RefSeq" id="WP_094816681.1">
    <property type="nucleotide sequence ID" value="NZ_NEVU01000003.1"/>
</dbReference>
<dbReference type="Gene3D" id="3.40.190.290">
    <property type="match status" value="1"/>
</dbReference>
<dbReference type="EMBL" id="NEVU01000003">
    <property type="protein sequence ID" value="OZI72303.1"/>
    <property type="molecule type" value="Genomic_DNA"/>
</dbReference>
<dbReference type="PANTHER" id="PTHR30419:SF8">
    <property type="entry name" value="NITROGEN ASSIMILATION TRANSCRIPTIONAL ACTIVATOR-RELATED"/>
    <property type="match status" value="1"/>
</dbReference>
<evidence type="ECO:0000259" key="5">
    <source>
        <dbReference type="PROSITE" id="PS50931"/>
    </source>
</evidence>
<keyword evidence="3" id="KW-0238">DNA-binding</keyword>
<evidence type="ECO:0000313" key="6">
    <source>
        <dbReference type="EMBL" id="OZI72303.1"/>
    </source>
</evidence>
<evidence type="ECO:0000256" key="2">
    <source>
        <dbReference type="ARBA" id="ARBA00023015"/>
    </source>
</evidence>
<dbReference type="InterPro" id="IPR036388">
    <property type="entry name" value="WH-like_DNA-bd_sf"/>
</dbReference>
<organism evidence="6 7">
    <name type="scientific">Bordetella genomosp. 12</name>
    <dbReference type="NCBI Taxonomy" id="463035"/>
    <lineage>
        <taxon>Bacteria</taxon>
        <taxon>Pseudomonadati</taxon>
        <taxon>Pseudomonadota</taxon>
        <taxon>Betaproteobacteria</taxon>
        <taxon>Burkholderiales</taxon>
        <taxon>Alcaligenaceae</taxon>
        <taxon>Bordetella</taxon>
    </lineage>
</organism>
<dbReference type="PROSITE" id="PS50931">
    <property type="entry name" value="HTH_LYSR"/>
    <property type="match status" value="1"/>
</dbReference>
<evidence type="ECO:0000256" key="3">
    <source>
        <dbReference type="ARBA" id="ARBA00023125"/>
    </source>
</evidence>